<evidence type="ECO:0000256" key="7">
    <source>
        <dbReference type="ARBA" id="ARBA00022842"/>
    </source>
</evidence>
<evidence type="ECO:0000256" key="13">
    <source>
        <dbReference type="SAM" id="MobiDB-lite"/>
    </source>
</evidence>
<evidence type="ECO:0000256" key="12">
    <source>
        <dbReference type="RuleBase" id="RU003465"/>
    </source>
</evidence>
<dbReference type="AlphaFoldDB" id="A0A061H0B9"/>
<comment type="catalytic activity">
    <reaction evidence="11">
        <text>O-phospho-L-threonyl-[protein] + H2O = L-threonyl-[protein] + phosphate</text>
        <dbReference type="Rhea" id="RHEA:47004"/>
        <dbReference type="Rhea" id="RHEA-COMP:11060"/>
        <dbReference type="Rhea" id="RHEA-COMP:11605"/>
        <dbReference type="ChEBI" id="CHEBI:15377"/>
        <dbReference type="ChEBI" id="CHEBI:30013"/>
        <dbReference type="ChEBI" id="CHEBI:43474"/>
        <dbReference type="ChEBI" id="CHEBI:61977"/>
        <dbReference type="EC" id="3.1.3.16"/>
    </reaction>
</comment>
<dbReference type="Pfam" id="PF00481">
    <property type="entry name" value="PP2C"/>
    <property type="match status" value="1"/>
</dbReference>
<organism evidence="15 16">
    <name type="scientific">Theobroma cacao</name>
    <name type="common">Cacao</name>
    <name type="synonym">Cocoa</name>
    <dbReference type="NCBI Taxonomy" id="3641"/>
    <lineage>
        <taxon>Eukaryota</taxon>
        <taxon>Viridiplantae</taxon>
        <taxon>Streptophyta</taxon>
        <taxon>Embryophyta</taxon>
        <taxon>Tracheophyta</taxon>
        <taxon>Spermatophyta</taxon>
        <taxon>Magnoliopsida</taxon>
        <taxon>eudicotyledons</taxon>
        <taxon>Gunneridae</taxon>
        <taxon>Pentapetalae</taxon>
        <taxon>rosids</taxon>
        <taxon>malvids</taxon>
        <taxon>Malvales</taxon>
        <taxon>Malvaceae</taxon>
        <taxon>Byttnerioideae</taxon>
        <taxon>Theobroma</taxon>
    </lineage>
</organism>
<keyword evidence="8 12" id="KW-0904">Protein phosphatase</keyword>
<dbReference type="EC" id="3.1.3.16" evidence="4"/>
<dbReference type="PANTHER" id="PTHR13832">
    <property type="entry name" value="PROTEIN PHOSPHATASE 2C"/>
    <property type="match status" value="1"/>
</dbReference>
<evidence type="ECO:0000256" key="2">
    <source>
        <dbReference type="ARBA" id="ARBA00001946"/>
    </source>
</evidence>
<feature type="region of interest" description="Disordered" evidence="13">
    <location>
        <begin position="38"/>
        <end position="101"/>
    </location>
</feature>
<evidence type="ECO:0000256" key="8">
    <source>
        <dbReference type="ARBA" id="ARBA00022912"/>
    </source>
</evidence>
<comment type="catalytic activity">
    <reaction evidence="10">
        <text>O-phospho-L-seryl-[protein] + H2O = L-seryl-[protein] + phosphate</text>
        <dbReference type="Rhea" id="RHEA:20629"/>
        <dbReference type="Rhea" id="RHEA-COMP:9863"/>
        <dbReference type="Rhea" id="RHEA-COMP:11604"/>
        <dbReference type="ChEBI" id="CHEBI:15377"/>
        <dbReference type="ChEBI" id="CHEBI:29999"/>
        <dbReference type="ChEBI" id="CHEBI:43474"/>
        <dbReference type="ChEBI" id="CHEBI:83421"/>
        <dbReference type="EC" id="3.1.3.16"/>
    </reaction>
</comment>
<evidence type="ECO:0000259" key="14">
    <source>
        <dbReference type="PROSITE" id="PS51746"/>
    </source>
</evidence>
<dbReference type="EMBL" id="CM001887">
    <property type="protein sequence ID" value="EOY34514.1"/>
    <property type="molecule type" value="Genomic_DNA"/>
</dbReference>
<evidence type="ECO:0000313" key="15">
    <source>
        <dbReference type="EMBL" id="EOY34514.1"/>
    </source>
</evidence>
<feature type="compositionally biased region" description="Low complexity" evidence="13">
    <location>
        <begin position="70"/>
        <end position="95"/>
    </location>
</feature>
<accession>A0A061H0B9</accession>
<name>A0A061H0B9_THECC</name>
<dbReference type="FunFam" id="3.60.40.10:FF:000044">
    <property type="entry name" value="probable protein phosphatase 2C 25"/>
    <property type="match status" value="1"/>
</dbReference>
<dbReference type="PROSITE" id="PS01032">
    <property type="entry name" value="PPM_1"/>
    <property type="match status" value="1"/>
</dbReference>
<dbReference type="SMART" id="SM00331">
    <property type="entry name" value="PP2C_SIG"/>
    <property type="match status" value="1"/>
</dbReference>
<keyword evidence="6 12" id="KW-0378">Hydrolase</keyword>
<evidence type="ECO:0000256" key="5">
    <source>
        <dbReference type="ARBA" id="ARBA00022723"/>
    </source>
</evidence>
<keyword evidence="7" id="KW-0460">Magnesium</keyword>
<evidence type="ECO:0000256" key="11">
    <source>
        <dbReference type="ARBA" id="ARBA00048336"/>
    </source>
</evidence>
<sequence length="406" mass="43732">MSCSVAVCNSPVFSPSSSLFCNKPSIISPSPDALNLTLTHLKPSSSPASPSPSSPSSPFRLRLQKPPPGSLLSSSSSSALTASSSSGSGSTAGLGPRSVSTILKRKRPARLDIPVATTAMCFGVPTTPCEVTREVEREGDGYTVYCKRGRREAMEDRFSASVKLQGDSKQAFFGVFDGHGGAKAAEFAAQKLERNIIDEFVRRRDNTKEEEAVKEGYLKTDAEFLKEDVTGGTCCVTALIRNGNLVVSNAGDCRAVMSRGGVAEALTSDHRPSREDEKNRIETLGGYVDLCRGVWRIQGCLAVSRGIGDQHLKQWVIAEPETKIITIKPDCEFLILASDGLWDKILSFFSLFQVSNQEAVDIARPSCVGINKQNPLFACKKLVDLSVSRGSSDDISVILIQLGRYI</sequence>
<dbReference type="SMART" id="SM00332">
    <property type="entry name" value="PP2Cc"/>
    <property type="match status" value="1"/>
</dbReference>
<dbReference type="InterPro" id="IPR000222">
    <property type="entry name" value="PP2C_BS"/>
</dbReference>
<keyword evidence="9" id="KW-0464">Manganese</keyword>
<dbReference type="InterPro" id="IPR015655">
    <property type="entry name" value="PP2C"/>
</dbReference>
<dbReference type="GO" id="GO:0009738">
    <property type="term" value="P:abscisic acid-activated signaling pathway"/>
    <property type="evidence" value="ECO:0000318"/>
    <property type="project" value="GO_Central"/>
</dbReference>
<dbReference type="FunCoup" id="A0A061H0B9">
    <property type="interactions" value="38"/>
</dbReference>
<evidence type="ECO:0000256" key="3">
    <source>
        <dbReference type="ARBA" id="ARBA00006702"/>
    </source>
</evidence>
<dbReference type="PANTHER" id="PTHR13832:SF853">
    <property type="entry name" value="PROTEIN PHOSPHATASE 2C 2-RELATED"/>
    <property type="match status" value="1"/>
</dbReference>
<keyword evidence="16" id="KW-1185">Reference proteome</keyword>
<gene>
    <name evidence="15" type="ORF">TCM_042165</name>
</gene>
<dbReference type="CDD" id="cd00143">
    <property type="entry name" value="PP2Cc"/>
    <property type="match status" value="1"/>
</dbReference>
<dbReference type="Proteomes" id="UP000026915">
    <property type="component" value="Chromosome 9"/>
</dbReference>
<dbReference type="OMA" id="VWRIQGC"/>
<dbReference type="SUPFAM" id="SSF81606">
    <property type="entry name" value="PP2C-like"/>
    <property type="match status" value="1"/>
</dbReference>
<evidence type="ECO:0000256" key="10">
    <source>
        <dbReference type="ARBA" id="ARBA00047761"/>
    </source>
</evidence>
<dbReference type="InterPro" id="IPR001932">
    <property type="entry name" value="PPM-type_phosphatase-like_dom"/>
</dbReference>
<dbReference type="Gene3D" id="3.60.40.10">
    <property type="entry name" value="PPM-type phosphatase domain"/>
    <property type="match status" value="1"/>
</dbReference>
<keyword evidence="5" id="KW-0479">Metal-binding</keyword>
<protein>
    <recommendedName>
        <fullName evidence="4">protein-serine/threonine phosphatase</fullName>
        <ecNumber evidence="4">3.1.3.16</ecNumber>
    </recommendedName>
</protein>
<dbReference type="Gramene" id="EOY34514">
    <property type="protein sequence ID" value="EOY34514"/>
    <property type="gene ID" value="TCM_042165"/>
</dbReference>
<evidence type="ECO:0000256" key="6">
    <source>
        <dbReference type="ARBA" id="ARBA00022801"/>
    </source>
</evidence>
<evidence type="ECO:0000256" key="4">
    <source>
        <dbReference type="ARBA" id="ARBA00013081"/>
    </source>
</evidence>
<evidence type="ECO:0000256" key="9">
    <source>
        <dbReference type="ARBA" id="ARBA00023211"/>
    </source>
</evidence>
<dbReference type="InParanoid" id="A0A061H0B9"/>
<dbReference type="InterPro" id="IPR036457">
    <property type="entry name" value="PPM-type-like_dom_sf"/>
</dbReference>
<dbReference type="GO" id="GO:0046872">
    <property type="term" value="F:metal ion binding"/>
    <property type="evidence" value="ECO:0007669"/>
    <property type="project" value="UniProtKB-KW"/>
</dbReference>
<proteinExistence type="inferred from homology"/>
<comment type="similarity">
    <text evidence="3 12">Belongs to the PP2C family.</text>
</comment>
<evidence type="ECO:0000256" key="1">
    <source>
        <dbReference type="ARBA" id="ARBA00001936"/>
    </source>
</evidence>
<dbReference type="GO" id="GO:0004722">
    <property type="term" value="F:protein serine/threonine phosphatase activity"/>
    <property type="evidence" value="ECO:0000318"/>
    <property type="project" value="GO_Central"/>
</dbReference>
<dbReference type="eggNOG" id="KOG0698">
    <property type="taxonomic scope" value="Eukaryota"/>
</dbReference>
<evidence type="ECO:0000313" key="16">
    <source>
        <dbReference type="Proteomes" id="UP000026915"/>
    </source>
</evidence>
<comment type="cofactor">
    <cofactor evidence="1">
        <name>Mn(2+)</name>
        <dbReference type="ChEBI" id="CHEBI:29035"/>
    </cofactor>
</comment>
<comment type="cofactor">
    <cofactor evidence="2">
        <name>Mg(2+)</name>
        <dbReference type="ChEBI" id="CHEBI:18420"/>
    </cofactor>
</comment>
<feature type="domain" description="PPM-type phosphatase" evidence="14">
    <location>
        <begin position="141"/>
        <end position="402"/>
    </location>
</feature>
<dbReference type="PROSITE" id="PS51746">
    <property type="entry name" value="PPM_2"/>
    <property type="match status" value="1"/>
</dbReference>
<reference evidence="15 16" key="1">
    <citation type="journal article" date="2013" name="Genome Biol.">
        <title>The genome sequence of the most widely cultivated cacao type and its use to identify candidate genes regulating pod color.</title>
        <authorList>
            <person name="Motamayor J.C."/>
            <person name="Mockaitis K."/>
            <person name="Schmutz J."/>
            <person name="Haiminen N."/>
            <person name="Iii D.L."/>
            <person name="Cornejo O."/>
            <person name="Findley S.D."/>
            <person name="Zheng P."/>
            <person name="Utro F."/>
            <person name="Royaert S."/>
            <person name="Saski C."/>
            <person name="Jenkins J."/>
            <person name="Podicheti R."/>
            <person name="Zhao M."/>
            <person name="Scheffler B.E."/>
            <person name="Stack J.C."/>
            <person name="Feltus F.A."/>
            <person name="Mustiga G.M."/>
            <person name="Amores F."/>
            <person name="Phillips W."/>
            <person name="Marelli J.P."/>
            <person name="May G.D."/>
            <person name="Shapiro H."/>
            <person name="Ma J."/>
            <person name="Bustamante C.D."/>
            <person name="Schnell R.J."/>
            <person name="Main D."/>
            <person name="Gilbert D."/>
            <person name="Parida L."/>
            <person name="Kuhn D.N."/>
        </authorList>
    </citation>
    <scope>NUCLEOTIDE SEQUENCE [LARGE SCALE GENOMIC DNA]</scope>
    <source>
        <strain evidence="16">cv. Matina 1-6</strain>
    </source>
</reference>